<comment type="subcellular location">
    <subcellularLocation>
        <location evidence="1">Cell membrane</location>
        <topology evidence="1">Multi-pass membrane protein</topology>
    </subcellularLocation>
</comment>
<dbReference type="EMBL" id="NBWZ01000001">
    <property type="protein sequence ID" value="RFA09125.1"/>
    <property type="molecule type" value="Genomic_DNA"/>
</dbReference>
<comment type="caution">
    <text evidence="9">The sequence shown here is derived from an EMBL/GenBank/DDBJ whole genome shotgun (WGS) entry which is preliminary data.</text>
</comment>
<evidence type="ECO:0000256" key="3">
    <source>
        <dbReference type="ARBA" id="ARBA00022692"/>
    </source>
</evidence>
<evidence type="ECO:0000256" key="1">
    <source>
        <dbReference type="ARBA" id="ARBA00004651"/>
    </source>
</evidence>
<evidence type="ECO:0000256" key="6">
    <source>
        <dbReference type="ARBA" id="ARBA00038076"/>
    </source>
</evidence>
<evidence type="ECO:0000256" key="2">
    <source>
        <dbReference type="ARBA" id="ARBA00022475"/>
    </source>
</evidence>
<keyword evidence="4 7" id="KW-1133">Transmembrane helix</keyword>
<reference evidence="9 10" key="1">
    <citation type="submission" date="2017-04" db="EMBL/GenBank/DDBJ databases">
        <title>Comparative genome analysis of Subtercola boreus.</title>
        <authorList>
            <person name="Cho Y.-J."/>
            <person name="Cho A."/>
            <person name="Kim O.-S."/>
            <person name="Lee J.-I."/>
        </authorList>
    </citation>
    <scope>NUCLEOTIDE SEQUENCE [LARGE SCALE GENOMIC DNA]</scope>
    <source>
        <strain evidence="9 10">K300</strain>
    </source>
</reference>
<protein>
    <recommendedName>
        <fullName evidence="8">ABC3 transporter permease C-terminal domain-containing protein</fullName>
    </recommendedName>
</protein>
<name>A0A3E0VHK6_9MICO</name>
<feature type="transmembrane region" description="Helical" evidence="7">
    <location>
        <begin position="290"/>
        <end position="317"/>
    </location>
</feature>
<dbReference type="Proteomes" id="UP000256486">
    <property type="component" value="Unassembled WGS sequence"/>
</dbReference>
<keyword evidence="5 7" id="KW-0472">Membrane</keyword>
<evidence type="ECO:0000256" key="4">
    <source>
        <dbReference type="ARBA" id="ARBA00022989"/>
    </source>
</evidence>
<proteinExistence type="inferred from homology"/>
<dbReference type="OrthoDB" id="5058832at2"/>
<feature type="transmembrane region" description="Helical" evidence="7">
    <location>
        <begin position="250"/>
        <end position="270"/>
    </location>
</feature>
<dbReference type="PANTHER" id="PTHR30572:SF4">
    <property type="entry name" value="ABC TRANSPORTER PERMEASE YTRF"/>
    <property type="match status" value="1"/>
</dbReference>
<evidence type="ECO:0000313" key="10">
    <source>
        <dbReference type="Proteomes" id="UP000256486"/>
    </source>
</evidence>
<accession>A0A3E0VHK6</accession>
<dbReference type="InterPro" id="IPR050250">
    <property type="entry name" value="Macrolide_Exporter_MacB"/>
</dbReference>
<comment type="similarity">
    <text evidence="6">Belongs to the ABC-4 integral membrane protein family.</text>
</comment>
<gene>
    <name evidence="9" type="ORF">B7R54_07715</name>
</gene>
<dbReference type="GO" id="GO:0022857">
    <property type="term" value="F:transmembrane transporter activity"/>
    <property type="evidence" value="ECO:0007669"/>
    <property type="project" value="TreeGrafter"/>
</dbReference>
<dbReference type="RefSeq" id="WP_116414522.1">
    <property type="nucleotide sequence ID" value="NZ_NBWZ01000001.1"/>
</dbReference>
<dbReference type="InterPro" id="IPR003838">
    <property type="entry name" value="ABC3_permease_C"/>
</dbReference>
<evidence type="ECO:0000256" key="7">
    <source>
        <dbReference type="SAM" id="Phobius"/>
    </source>
</evidence>
<sequence length="364" mass="37270">MATSEAPRETLRRGAALLREAAVCVLSQRLASLLTVVVIAAVCVAVLATAGRAEGSANDVLSSLDDSGTRSIVVRAEPGSGLDTSVLDRLRMLGGIEWAGAFGAADDVTNAALEGGRAVSRRAFYGGDAASGARVSERAADQLGLSDGVGEVVSRASGEEVDITGFVELSPDLRFLEPVVLVPAPTPQASPVAVLVVRAQSAPLVAAVATAVTSVLGVDDPTTVTVQTSERLAAVRQQVENHLGDFGRGLVLSTFAGSSALVGAILFALVMMRRRDFGRRRALGASRSLLVLLLLSQVGLTAALASALGTVLALSALALLRQPLPTPAFTVAVAILATTTALVAAVLPALFASTRDPLRELRVP</sequence>
<keyword evidence="3 7" id="KW-0812">Transmembrane</keyword>
<evidence type="ECO:0000313" key="9">
    <source>
        <dbReference type="EMBL" id="RFA09125.1"/>
    </source>
</evidence>
<evidence type="ECO:0000256" key="5">
    <source>
        <dbReference type="ARBA" id="ARBA00023136"/>
    </source>
</evidence>
<feature type="transmembrane region" description="Helical" evidence="7">
    <location>
        <begin position="21"/>
        <end position="48"/>
    </location>
</feature>
<keyword evidence="2" id="KW-1003">Cell membrane</keyword>
<feature type="transmembrane region" description="Helical" evidence="7">
    <location>
        <begin position="329"/>
        <end position="352"/>
    </location>
</feature>
<dbReference type="Pfam" id="PF02687">
    <property type="entry name" value="FtsX"/>
    <property type="match status" value="1"/>
</dbReference>
<dbReference type="GO" id="GO:0005886">
    <property type="term" value="C:plasma membrane"/>
    <property type="evidence" value="ECO:0007669"/>
    <property type="project" value="UniProtKB-SubCell"/>
</dbReference>
<feature type="domain" description="ABC3 transporter permease C-terminal" evidence="8">
    <location>
        <begin position="254"/>
        <end position="353"/>
    </location>
</feature>
<dbReference type="AlphaFoldDB" id="A0A3E0VHK6"/>
<dbReference type="PANTHER" id="PTHR30572">
    <property type="entry name" value="MEMBRANE COMPONENT OF TRANSPORTER-RELATED"/>
    <property type="match status" value="1"/>
</dbReference>
<keyword evidence="10" id="KW-1185">Reference proteome</keyword>
<evidence type="ECO:0000259" key="8">
    <source>
        <dbReference type="Pfam" id="PF02687"/>
    </source>
</evidence>
<organism evidence="9 10">
    <name type="scientific">Subtercola boreus</name>
    <dbReference type="NCBI Taxonomy" id="120213"/>
    <lineage>
        <taxon>Bacteria</taxon>
        <taxon>Bacillati</taxon>
        <taxon>Actinomycetota</taxon>
        <taxon>Actinomycetes</taxon>
        <taxon>Micrococcales</taxon>
        <taxon>Microbacteriaceae</taxon>
        <taxon>Subtercola</taxon>
    </lineage>
</organism>